<dbReference type="Proteomes" id="UP000187181">
    <property type="component" value="Unassembled WGS sequence"/>
</dbReference>
<keyword evidence="2" id="KW-1185">Reference proteome</keyword>
<reference evidence="2" key="1">
    <citation type="submission" date="2017-01" db="EMBL/GenBank/DDBJ databases">
        <authorList>
            <person name="Varghese N."/>
            <person name="Submissions S."/>
        </authorList>
    </citation>
    <scope>NUCLEOTIDE SEQUENCE [LARGE SCALE GENOMIC DNA]</scope>
    <source>
        <strain evidence="2">LP100</strain>
    </source>
</reference>
<protein>
    <submittedName>
        <fullName evidence="1">Uncharacterized protein</fullName>
    </submittedName>
</protein>
<evidence type="ECO:0000313" key="2">
    <source>
        <dbReference type="Proteomes" id="UP000187181"/>
    </source>
</evidence>
<sequence>MFNFLEYQPICRLCRVLSKELFKHIYALEPFTMQKTIYTFLTILCLSLSLFSCEKEEINSKTDADKYYVKYVVDSSTGYPQGSLNLVITTGNQQSQNYVIGSRSPWEHIIGPVNKEFKSTIYVTKGGPSDTRYWDTQLKLQIQIFVSKNDSPYVLKKSDNSVILRNSVQLDFTIDY</sequence>
<proteinExistence type="predicted"/>
<organism evidence="1 2">
    <name type="scientific">Pontibacter indicus</name>
    <dbReference type="NCBI Taxonomy" id="1317125"/>
    <lineage>
        <taxon>Bacteria</taxon>
        <taxon>Pseudomonadati</taxon>
        <taxon>Bacteroidota</taxon>
        <taxon>Cytophagia</taxon>
        <taxon>Cytophagales</taxon>
        <taxon>Hymenobacteraceae</taxon>
        <taxon>Pontibacter</taxon>
    </lineage>
</organism>
<gene>
    <name evidence="1" type="ORF">SAMN05444128_3962</name>
</gene>
<dbReference type="EMBL" id="FTPP01000006">
    <property type="protein sequence ID" value="SIT95207.1"/>
    <property type="molecule type" value="Genomic_DNA"/>
</dbReference>
<accession>A0A1R3XTK9</accession>
<evidence type="ECO:0000313" key="1">
    <source>
        <dbReference type="EMBL" id="SIT95207.1"/>
    </source>
</evidence>
<name>A0A1R3XTK9_9BACT</name>
<dbReference type="AlphaFoldDB" id="A0A1R3XTK9"/>